<dbReference type="RefSeq" id="WP_260992900.1">
    <property type="nucleotide sequence ID" value="NZ_JAODWD010000002.1"/>
</dbReference>
<accession>A0ABT2M9E3</accession>
<evidence type="ECO:0000313" key="2">
    <source>
        <dbReference type="EMBL" id="MCT7658873.1"/>
    </source>
</evidence>
<keyword evidence="3" id="KW-1185">Reference proteome</keyword>
<evidence type="ECO:0000313" key="3">
    <source>
        <dbReference type="Proteomes" id="UP001206639"/>
    </source>
</evidence>
<evidence type="ECO:0000259" key="1">
    <source>
        <dbReference type="Pfam" id="PF02720"/>
    </source>
</evidence>
<dbReference type="EMBL" id="JAODWD010000002">
    <property type="protein sequence ID" value="MCT7658873.1"/>
    <property type="molecule type" value="Genomic_DNA"/>
</dbReference>
<proteinExistence type="predicted"/>
<gene>
    <name evidence="2" type="ORF">N4S67_10605</name>
</gene>
<dbReference type="Proteomes" id="UP001206639">
    <property type="component" value="Unassembled WGS sequence"/>
</dbReference>
<organism evidence="2 3">
    <name type="scientific">Mycobacterium deserti</name>
    <dbReference type="NCBI Taxonomy" id="2978347"/>
    <lineage>
        <taxon>Bacteria</taxon>
        <taxon>Bacillati</taxon>
        <taxon>Actinomycetota</taxon>
        <taxon>Actinomycetes</taxon>
        <taxon>Mycobacteriales</taxon>
        <taxon>Mycobacteriaceae</taxon>
        <taxon>Mycobacterium</taxon>
    </lineage>
</organism>
<name>A0ABT2M9E3_9MYCO</name>
<dbReference type="Pfam" id="PF02720">
    <property type="entry name" value="DUF222"/>
    <property type="match status" value="1"/>
</dbReference>
<comment type="caution">
    <text evidence="2">The sequence shown here is derived from an EMBL/GenBank/DDBJ whole genome shotgun (WGS) entry which is preliminary data.</text>
</comment>
<reference evidence="3" key="1">
    <citation type="submission" date="2023-07" db="EMBL/GenBank/DDBJ databases">
        <authorList>
            <person name="Deng Y."/>
            <person name="Zhang Y.-Q."/>
        </authorList>
    </citation>
    <scope>NUCLEOTIDE SEQUENCE [LARGE SCALE GENOMIC DNA]</scope>
    <source>
        <strain evidence="3">CPCC 205710</strain>
    </source>
</reference>
<feature type="domain" description="DUF222" evidence="1">
    <location>
        <begin position="37"/>
        <end position="117"/>
    </location>
</feature>
<protein>
    <submittedName>
        <fullName evidence="2">13E12 repeat family protein</fullName>
    </submittedName>
</protein>
<sequence>MSSEAVSKTIERWQAACADVAAPSFDELTGVERLSILDALERERRRLSAVEHGLITGLVTACTPAELGVAKWAEVLTQRLRIDAGEARRRLAEAEELGPRTALTGESLEPVLAQVASVKPAVRSTPNMCASFARSSTSGGLSDP</sequence>
<dbReference type="InterPro" id="IPR003870">
    <property type="entry name" value="DUF222"/>
</dbReference>